<gene>
    <name evidence="4" type="ORF">FQ154_02675</name>
</gene>
<dbReference type="Pfam" id="PF08327">
    <property type="entry name" value="AHSA1"/>
    <property type="match status" value="1"/>
</dbReference>
<dbReference type="InterPro" id="IPR013538">
    <property type="entry name" value="ASHA1/2-like_C"/>
</dbReference>
<evidence type="ECO:0000259" key="3">
    <source>
        <dbReference type="Pfam" id="PF08327"/>
    </source>
</evidence>
<dbReference type="CDD" id="cd07814">
    <property type="entry name" value="SRPBCC_CalC_Aha1-like"/>
    <property type="match status" value="1"/>
</dbReference>
<dbReference type="AlphaFoldDB" id="A0A5B0EKS7"/>
<feature type="compositionally biased region" description="Basic and acidic residues" evidence="2">
    <location>
        <begin position="32"/>
        <end position="41"/>
    </location>
</feature>
<dbReference type="OrthoDB" id="3365660at2"/>
<dbReference type="InterPro" id="IPR023393">
    <property type="entry name" value="START-like_dom_sf"/>
</dbReference>
<evidence type="ECO:0000313" key="4">
    <source>
        <dbReference type="EMBL" id="KAA0979346.1"/>
    </source>
</evidence>
<dbReference type="Proteomes" id="UP000323856">
    <property type="component" value="Unassembled WGS sequence"/>
</dbReference>
<proteinExistence type="inferred from homology"/>
<comment type="caution">
    <text evidence="4">The sequence shown here is derived from an EMBL/GenBank/DDBJ whole genome shotgun (WGS) entry which is preliminary data.</text>
</comment>
<dbReference type="SUPFAM" id="SSF55961">
    <property type="entry name" value="Bet v1-like"/>
    <property type="match status" value="1"/>
</dbReference>
<protein>
    <submittedName>
        <fullName evidence="4">SRPBCC domain-containing protein</fullName>
    </submittedName>
</protein>
<feature type="region of interest" description="Disordered" evidence="2">
    <location>
        <begin position="29"/>
        <end position="54"/>
    </location>
</feature>
<dbReference type="Gene3D" id="3.30.530.20">
    <property type="match status" value="1"/>
</dbReference>
<sequence length="248" mass="27810">MARRPRTFLAALGHEHWSGDLRFLGAAGSVHDQSEPDDGHDAVTSQGDRPDAAAQPHRRARLICSWSCQRSVQLRQRCVGRSQEEWLFSVRRSKHGNLMRMDMGELVIEREFSAPRGAVWAAFTEPEILAEWFGPEGWGVHIDTVTIEPRVGGVQKFVMHLLEDPTQTSPVHARFTEVREHELLVGEDGPHEMTLNLVIEMRVQFADCPAGTALRITQGPLPAEVLEPARAGWISSFTKLDRLFAAHL</sequence>
<evidence type="ECO:0000313" key="5">
    <source>
        <dbReference type="Proteomes" id="UP000323856"/>
    </source>
</evidence>
<accession>A0A5B0EKS7</accession>
<comment type="similarity">
    <text evidence="1">Belongs to the AHA1 family.</text>
</comment>
<evidence type="ECO:0000256" key="2">
    <source>
        <dbReference type="SAM" id="MobiDB-lite"/>
    </source>
</evidence>
<organism evidence="4 5">
    <name type="scientific">Paeniglutamicibacter gangotriensis</name>
    <dbReference type="NCBI Taxonomy" id="254787"/>
    <lineage>
        <taxon>Bacteria</taxon>
        <taxon>Bacillati</taxon>
        <taxon>Actinomycetota</taxon>
        <taxon>Actinomycetes</taxon>
        <taxon>Micrococcales</taxon>
        <taxon>Micrococcaceae</taxon>
        <taxon>Paeniglutamicibacter</taxon>
    </lineage>
</organism>
<feature type="domain" description="Activator of Hsp90 ATPase homologue 1/2-like C-terminal" evidence="3">
    <location>
        <begin position="114"/>
        <end position="244"/>
    </location>
</feature>
<reference evidence="4 5" key="1">
    <citation type="submission" date="2019-07" db="EMBL/GenBank/DDBJ databases">
        <title>Analysis of the biochemical properties, biological activity and biotechnological potential of siderophores and biosurfactants produced by Antarctic psychrotolerant bacteria.</title>
        <authorList>
            <person name="Styczynski M."/>
            <person name="Krucon T."/>
            <person name="Decewicz P."/>
            <person name="Dziewit L."/>
        </authorList>
    </citation>
    <scope>NUCLEOTIDE SEQUENCE [LARGE SCALE GENOMIC DNA]</scope>
    <source>
        <strain evidence="4 5">ANT_H27</strain>
    </source>
</reference>
<dbReference type="EMBL" id="VOBL01000002">
    <property type="protein sequence ID" value="KAA0979346.1"/>
    <property type="molecule type" value="Genomic_DNA"/>
</dbReference>
<name>A0A5B0EKS7_9MICC</name>
<evidence type="ECO:0000256" key="1">
    <source>
        <dbReference type="ARBA" id="ARBA00006817"/>
    </source>
</evidence>